<dbReference type="Proteomes" id="UP001259347">
    <property type="component" value="Unassembled WGS sequence"/>
</dbReference>
<dbReference type="SUPFAM" id="SSF55909">
    <property type="entry name" value="Pentein"/>
    <property type="match status" value="1"/>
</dbReference>
<name>A0ABU1SFK6_9MICO</name>
<gene>
    <name evidence="1" type="ORF">J2Y69_002679</name>
</gene>
<dbReference type="Pfam" id="PF19420">
    <property type="entry name" value="DDAH_eukar"/>
    <property type="match status" value="1"/>
</dbReference>
<protein>
    <recommendedName>
        <fullName evidence="3">Amidinotransferase</fullName>
    </recommendedName>
</protein>
<dbReference type="PIRSF" id="PIRSF028188">
    <property type="entry name" value="Amdntrnsf_FN0238"/>
    <property type="match status" value="1"/>
</dbReference>
<dbReference type="PANTHER" id="PTHR43224">
    <property type="entry name" value="AMIDINOTRANSFERASE"/>
    <property type="match status" value="1"/>
</dbReference>
<reference evidence="1 2" key="1">
    <citation type="submission" date="2023-07" db="EMBL/GenBank/DDBJ databases">
        <title>Sorghum-associated microbial communities from plants grown in Nebraska, USA.</title>
        <authorList>
            <person name="Schachtman D."/>
        </authorList>
    </citation>
    <scope>NUCLEOTIDE SEQUENCE [LARGE SCALE GENOMIC DNA]</scope>
    <source>
        <strain evidence="1 2">2980</strain>
    </source>
</reference>
<accession>A0ABU1SFK6</accession>
<evidence type="ECO:0000313" key="2">
    <source>
        <dbReference type="Proteomes" id="UP001259347"/>
    </source>
</evidence>
<keyword evidence="2" id="KW-1185">Reference proteome</keyword>
<proteinExistence type="predicted"/>
<comment type="caution">
    <text evidence="1">The sequence shown here is derived from an EMBL/GenBank/DDBJ whole genome shotgun (WGS) entry which is preliminary data.</text>
</comment>
<dbReference type="NCBIfam" id="NF046062">
    <property type="entry name" value="citrull_CtlX"/>
    <property type="match status" value="1"/>
</dbReference>
<evidence type="ECO:0008006" key="3">
    <source>
        <dbReference type="Google" id="ProtNLM"/>
    </source>
</evidence>
<dbReference type="PANTHER" id="PTHR43224:SF1">
    <property type="entry name" value="AMIDINOTRANSFERASE"/>
    <property type="match status" value="1"/>
</dbReference>
<dbReference type="EMBL" id="JAVDUM010000012">
    <property type="protein sequence ID" value="MDR6868068.1"/>
    <property type="molecule type" value="Genomic_DNA"/>
</dbReference>
<organism evidence="1 2">
    <name type="scientific">Microbacterium resistens</name>
    <dbReference type="NCBI Taxonomy" id="156977"/>
    <lineage>
        <taxon>Bacteria</taxon>
        <taxon>Bacillati</taxon>
        <taxon>Actinomycetota</taxon>
        <taxon>Actinomycetes</taxon>
        <taxon>Micrococcales</taxon>
        <taxon>Microbacteriaceae</taxon>
        <taxon>Microbacterium</taxon>
    </lineage>
</organism>
<evidence type="ECO:0000313" key="1">
    <source>
        <dbReference type="EMBL" id="MDR6868068.1"/>
    </source>
</evidence>
<dbReference type="RefSeq" id="WP_310021521.1">
    <property type="nucleotide sequence ID" value="NZ_JAVDUM010000012.1"/>
</dbReference>
<sequence>MSAVSAQAPGAVVLIRPHRFRPNPQTAADNAFQRTTDHDVARAAYDACTRVAARLEEAGVRVHLFEDEGGTHPDSVFPNNWFSTHAGGRIAVYPMYAANRRGERRGDVLDHLKQAYRVQEVIDYSGLEQDDLFLEGTGAMVLDHVSRIAYAARSKRCDPLLVERFCTVFGYEPVVFDAVDASGIPIYHTNVMMCIGTDIALIGLDAIVPESRRAEIARRIEDSGRTVIALTAEQVASFAGNAIELRGRGGERILAISETGYASLTEGQRATISATCRILPLDVAPIELAGGSVRCMIAGIHLDPRET</sequence>
<dbReference type="Gene3D" id="3.75.10.10">
    <property type="entry name" value="L-arginine/glycine Amidinotransferase, Chain A"/>
    <property type="match status" value="1"/>
</dbReference>
<dbReference type="InterPro" id="IPR014541">
    <property type="entry name" value="Amdntrnsf_FN0238"/>
</dbReference>